<comment type="caution">
    <text evidence="2">The sequence shown here is derived from an EMBL/GenBank/DDBJ whole genome shotgun (WGS) entry which is preliminary data.</text>
</comment>
<accession>A0A3D9KZK9</accession>
<keyword evidence="3" id="KW-1185">Reference proteome</keyword>
<feature type="domain" description="Restriction endonuclease type I HsdR second RecA-like helicase" evidence="1">
    <location>
        <begin position="89"/>
        <end position="162"/>
    </location>
</feature>
<organism evidence="2 3">
    <name type="scientific">Marinoscillum furvescens DSM 4134</name>
    <dbReference type="NCBI Taxonomy" id="1122208"/>
    <lineage>
        <taxon>Bacteria</taxon>
        <taxon>Pseudomonadati</taxon>
        <taxon>Bacteroidota</taxon>
        <taxon>Cytophagia</taxon>
        <taxon>Cytophagales</taxon>
        <taxon>Reichenbachiellaceae</taxon>
        <taxon>Marinoscillum</taxon>
    </lineage>
</organism>
<dbReference type="Pfam" id="PF22679">
    <property type="entry name" value="T1R_D3-like"/>
    <property type="match status" value="1"/>
</dbReference>
<protein>
    <recommendedName>
        <fullName evidence="1">Restriction endonuclease type I HsdR second RecA-like helicase domain-containing protein</fullName>
    </recommendedName>
</protein>
<proteinExistence type="predicted"/>
<dbReference type="InterPro" id="IPR055180">
    <property type="entry name" value="HsdR_RecA-like_helicase_dom_2"/>
</dbReference>
<evidence type="ECO:0000313" key="2">
    <source>
        <dbReference type="EMBL" id="RED94642.1"/>
    </source>
</evidence>
<name>A0A3D9KZK9_MARFU</name>
<dbReference type="AlphaFoldDB" id="A0A3D9KZK9"/>
<dbReference type="PANTHER" id="PTHR42927:SF1">
    <property type="entry name" value="HELICASE SUPERFAMILY 1 AND 2 DOMAIN-CONTAINING PROTEIN"/>
    <property type="match status" value="1"/>
</dbReference>
<gene>
    <name evidence="2" type="ORF">C7460_12037</name>
</gene>
<dbReference type="InterPro" id="IPR027417">
    <property type="entry name" value="P-loop_NTPase"/>
</dbReference>
<dbReference type="Gene3D" id="3.40.50.300">
    <property type="entry name" value="P-loop containing nucleotide triphosphate hydrolases"/>
    <property type="match status" value="1"/>
</dbReference>
<dbReference type="EMBL" id="QREG01000020">
    <property type="protein sequence ID" value="RED94642.1"/>
    <property type="molecule type" value="Genomic_DNA"/>
</dbReference>
<reference evidence="2 3" key="1">
    <citation type="submission" date="2018-07" db="EMBL/GenBank/DDBJ databases">
        <title>Genomic Encyclopedia of Type Strains, Phase IV (KMG-IV): sequencing the most valuable type-strain genomes for metagenomic binning, comparative biology and taxonomic classification.</title>
        <authorList>
            <person name="Goeker M."/>
        </authorList>
    </citation>
    <scope>NUCLEOTIDE SEQUENCE [LARGE SCALE GENOMIC DNA]</scope>
    <source>
        <strain evidence="2 3">DSM 4134</strain>
    </source>
</reference>
<sequence length="455" mass="53313">MRSYVEANEMAIREKARIMIDHFQQNVWHLIGRKARAMVVTKSIEAAMKYKDAFDVYLKEINAPYKAIVAFSGKKAHYSTGEELTEDQMNQFADNDDIPEQFEKDEYRFLIVANKYQTGFDQPLLHTMYVDKELTDVQAVQTLSRLNRSHKPLKKDTFVLDFYNSHQDIQEAFAPFYTTTMLSRETDANKLNDLQDELDDKQVYSLEEVQRFFEGYYSEKDRHSLDSLLATAERVFEEDLNQDEQIDFKSKAKSFLRTYSYLSKLLPFNNHYWEMLWLYLKHLVPKLKVEDDEPDENILEVIDMETYKISKDQASAISLAAEPGEIDPIPVSMGGNKPVGEFDTLENIIKTFNDRFGKDIADMGEGVDAEEAKKALMNLPEKLYEDDSTRKSIENSDKQNAKITSDKKVLDIMQSMIFTHTGIYKKFMDDPDFKNRYQEFIFDFLWDRIRRTDAR</sequence>
<dbReference type="PANTHER" id="PTHR42927">
    <property type="entry name" value="HELICASE SUPERFAMILY 1 AND 2 DOMAIN-CONTAINING PROTEIN"/>
    <property type="match status" value="1"/>
</dbReference>
<evidence type="ECO:0000313" key="3">
    <source>
        <dbReference type="Proteomes" id="UP000256779"/>
    </source>
</evidence>
<evidence type="ECO:0000259" key="1">
    <source>
        <dbReference type="Pfam" id="PF22679"/>
    </source>
</evidence>
<dbReference type="Proteomes" id="UP000256779">
    <property type="component" value="Unassembled WGS sequence"/>
</dbReference>